<feature type="domain" description="DUF306" evidence="3">
    <location>
        <begin position="198"/>
        <end position="310"/>
    </location>
</feature>
<feature type="compositionally biased region" description="Low complexity" evidence="1">
    <location>
        <begin position="54"/>
        <end position="77"/>
    </location>
</feature>
<comment type="caution">
    <text evidence="4">The sequence shown here is derived from an EMBL/GenBank/DDBJ whole genome shotgun (WGS) entry which is preliminary data.</text>
</comment>
<dbReference type="InterPro" id="IPR038670">
    <property type="entry name" value="HslJ-like_sf"/>
</dbReference>
<keyword evidence="2" id="KW-0472">Membrane</keyword>
<evidence type="ECO:0000256" key="1">
    <source>
        <dbReference type="SAM" id="MobiDB-lite"/>
    </source>
</evidence>
<gene>
    <name evidence="4" type="ORF">ENQ20_03955</name>
</gene>
<feature type="region of interest" description="Disordered" evidence="1">
    <location>
        <begin position="45"/>
        <end position="77"/>
    </location>
</feature>
<evidence type="ECO:0000259" key="3">
    <source>
        <dbReference type="Pfam" id="PF03724"/>
    </source>
</evidence>
<reference evidence="4" key="1">
    <citation type="journal article" date="2020" name="mSystems">
        <title>Genome- and Community-Level Interaction Insights into Carbon Utilization and Element Cycling Functions of Hydrothermarchaeota in Hydrothermal Sediment.</title>
        <authorList>
            <person name="Zhou Z."/>
            <person name="Liu Y."/>
            <person name="Xu W."/>
            <person name="Pan J."/>
            <person name="Luo Z.H."/>
            <person name="Li M."/>
        </authorList>
    </citation>
    <scope>NUCLEOTIDE SEQUENCE [LARGE SCALE GENOMIC DNA]</scope>
    <source>
        <strain evidence="4">SpSt-289</strain>
    </source>
</reference>
<dbReference type="AlphaFoldDB" id="A0A7C1JX04"/>
<accession>A0A7C1JX04</accession>
<dbReference type="EMBL" id="DSMG01000044">
    <property type="protein sequence ID" value="HDX30630.1"/>
    <property type="molecule type" value="Genomic_DNA"/>
</dbReference>
<sequence length="339" mass="35586">MQVLLRREKRGKSMHQTRGLGAISLAGGLTIAALFLGACQPVASPLPEASQPQAESTPAMEEPAEAEAAGPGQIAPEGETRTLEGVIWQVAKYLDANNALSEPVAEATMTFQEGHVGGNAGCNNFSAPYTLAGQQLMIAQIGTTMMFCEEAIMAQEQAILTALGKAAAYASADDGVALLDATGRIVLTLVPHIPQPQASLTGVVWLATTINNGQQTVVSLLEGTRITAVFDEKGTLSGSAGCNNYRANYTLDGDTIALTPLVSTRKFCSKPEGVMEQEANYLRALETAAMWSIRGNVLELRDASGALAVSFEAASHSRTPVGVVAQVSALWIHRAMCTL</sequence>
<dbReference type="Pfam" id="PF03724">
    <property type="entry name" value="META"/>
    <property type="match status" value="2"/>
</dbReference>
<proteinExistence type="predicted"/>
<dbReference type="PANTHER" id="PTHR35535">
    <property type="entry name" value="HEAT SHOCK PROTEIN HSLJ"/>
    <property type="match status" value="1"/>
</dbReference>
<name>A0A7C1JX04_9CHLR</name>
<evidence type="ECO:0000313" key="4">
    <source>
        <dbReference type="EMBL" id="HDX30630.1"/>
    </source>
</evidence>
<dbReference type="PANTHER" id="PTHR35535:SF2">
    <property type="entry name" value="DUF306 DOMAIN-CONTAINING PROTEIN"/>
    <property type="match status" value="1"/>
</dbReference>
<dbReference type="InterPro" id="IPR053147">
    <property type="entry name" value="Hsp_HslJ-like"/>
</dbReference>
<keyword evidence="2" id="KW-0812">Transmembrane</keyword>
<protein>
    <submittedName>
        <fullName evidence="4">META domain-containing protein</fullName>
    </submittedName>
</protein>
<keyword evidence="2" id="KW-1133">Transmembrane helix</keyword>
<evidence type="ECO:0000256" key="2">
    <source>
        <dbReference type="SAM" id="Phobius"/>
    </source>
</evidence>
<feature type="domain" description="DUF306" evidence="3">
    <location>
        <begin position="82"/>
        <end position="188"/>
    </location>
</feature>
<feature type="transmembrane region" description="Helical" evidence="2">
    <location>
        <begin position="20"/>
        <end position="38"/>
    </location>
</feature>
<dbReference type="InterPro" id="IPR005184">
    <property type="entry name" value="DUF306_Meta_HslJ"/>
</dbReference>
<dbReference type="Gene3D" id="2.40.128.270">
    <property type="match status" value="2"/>
</dbReference>
<organism evidence="4">
    <name type="scientific">Caldilinea aerophila</name>
    <dbReference type="NCBI Taxonomy" id="133453"/>
    <lineage>
        <taxon>Bacteria</taxon>
        <taxon>Bacillati</taxon>
        <taxon>Chloroflexota</taxon>
        <taxon>Caldilineae</taxon>
        <taxon>Caldilineales</taxon>
        <taxon>Caldilineaceae</taxon>
        <taxon>Caldilinea</taxon>
    </lineage>
</organism>